<proteinExistence type="predicted"/>
<dbReference type="Proteomes" id="UP000015105">
    <property type="component" value="Chromosome 5D"/>
</dbReference>
<name>A0A453KPQ6_AEGTS</name>
<keyword evidence="2" id="KW-1185">Reference proteome</keyword>
<evidence type="ECO:0000313" key="1">
    <source>
        <dbReference type="EnsemblPlants" id="AET5Gv20476100.3"/>
    </source>
</evidence>
<protein>
    <submittedName>
        <fullName evidence="1">Uncharacterized protein</fullName>
    </submittedName>
</protein>
<dbReference type="Gramene" id="AET5Gv20476100.3">
    <property type="protein sequence ID" value="AET5Gv20476100.3"/>
    <property type="gene ID" value="AET5Gv20476100"/>
</dbReference>
<reference evidence="1" key="3">
    <citation type="journal article" date="2017" name="Nature">
        <title>Genome sequence of the progenitor of the wheat D genome Aegilops tauschii.</title>
        <authorList>
            <person name="Luo M.C."/>
            <person name="Gu Y.Q."/>
            <person name="Puiu D."/>
            <person name="Wang H."/>
            <person name="Twardziok S.O."/>
            <person name="Deal K.R."/>
            <person name="Huo N."/>
            <person name="Zhu T."/>
            <person name="Wang L."/>
            <person name="Wang Y."/>
            <person name="McGuire P.E."/>
            <person name="Liu S."/>
            <person name="Long H."/>
            <person name="Ramasamy R.K."/>
            <person name="Rodriguez J.C."/>
            <person name="Van S.L."/>
            <person name="Yuan L."/>
            <person name="Wang Z."/>
            <person name="Xia Z."/>
            <person name="Xiao L."/>
            <person name="Anderson O.D."/>
            <person name="Ouyang S."/>
            <person name="Liang Y."/>
            <person name="Zimin A.V."/>
            <person name="Pertea G."/>
            <person name="Qi P."/>
            <person name="Bennetzen J.L."/>
            <person name="Dai X."/>
            <person name="Dawson M.W."/>
            <person name="Muller H.G."/>
            <person name="Kugler K."/>
            <person name="Rivarola-Duarte L."/>
            <person name="Spannagl M."/>
            <person name="Mayer K.F.X."/>
            <person name="Lu F.H."/>
            <person name="Bevan M.W."/>
            <person name="Leroy P."/>
            <person name="Li P."/>
            <person name="You F.M."/>
            <person name="Sun Q."/>
            <person name="Liu Z."/>
            <person name="Lyons E."/>
            <person name="Wicker T."/>
            <person name="Salzberg S.L."/>
            <person name="Devos K.M."/>
            <person name="Dvorak J."/>
        </authorList>
    </citation>
    <scope>NUCLEOTIDE SEQUENCE [LARGE SCALE GENOMIC DNA]</scope>
    <source>
        <strain evidence="1">cv. AL8/78</strain>
    </source>
</reference>
<dbReference type="AlphaFoldDB" id="A0A453KPQ6"/>
<reference evidence="1" key="4">
    <citation type="submission" date="2019-03" db="UniProtKB">
        <authorList>
            <consortium name="EnsemblPlants"/>
        </authorList>
    </citation>
    <scope>IDENTIFICATION</scope>
</reference>
<accession>A0A453KPQ6</accession>
<organism evidence="1 2">
    <name type="scientific">Aegilops tauschii subsp. strangulata</name>
    <name type="common">Goatgrass</name>
    <dbReference type="NCBI Taxonomy" id="200361"/>
    <lineage>
        <taxon>Eukaryota</taxon>
        <taxon>Viridiplantae</taxon>
        <taxon>Streptophyta</taxon>
        <taxon>Embryophyta</taxon>
        <taxon>Tracheophyta</taxon>
        <taxon>Spermatophyta</taxon>
        <taxon>Magnoliopsida</taxon>
        <taxon>Liliopsida</taxon>
        <taxon>Poales</taxon>
        <taxon>Poaceae</taxon>
        <taxon>BOP clade</taxon>
        <taxon>Pooideae</taxon>
        <taxon>Triticodae</taxon>
        <taxon>Triticeae</taxon>
        <taxon>Triticinae</taxon>
        <taxon>Aegilops</taxon>
    </lineage>
</organism>
<evidence type="ECO:0000313" key="2">
    <source>
        <dbReference type="Proteomes" id="UP000015105"/>
    </source>
</evidence>
<reference evidence="1" key="5">
    <citation type="journal article" date="2021" name="G3 (Bethesda)">
        <title>Aegilops tauschii genome assembly Aet v5.0 features greater sequence contiguity and improved annotation.</title>
        <authorList>
            <person name="Wang L."/>
            <person name="Zhu T."/>
            <person name="Rodriguez J.C."/>
            <person name="Deal K.R."/>
            <person name="Dubcovsky J."/>
            <person name="McGuire P.E."/>
            <person name="Lux T."/>
            <person name="Spannagl M."/>
            <person name="Mayer K.F.X."/>
            <person name="Baldrich P."/>
            <person name="Meyers B.C."/>
            <person name="Huo N."/>
            <person name="Gu Y.Q."/>
            <person name="Zhou H."/>
            <person name="Devos K.M."/>
            <person name="Bennetzen J.L."/>
            <person name="Unver T."/>
            <person name="Budak H."/>
            <person name="Gulick P.J."/>
            <person name="Galiba G."/>
            <person name="Kalapos B."/>
            <person name="Nelson D.R."/>
            <person name="Li P."/>
            <person name="You F.M."/>
            <person name="Luo M.C."/>
            <person name="Dvorak J."/>
        </authorList>
    </citation>
    <scope>NUCLEOTIDE SEQUENCE [LARGE SCALE GENOMIC DNA]</scope>
    <source>
        <strain evidence="1">cv. AL8/78</strain>
    </source>
</reference>
<dbReference type="EnsemblPlants" id="AET5Gv20476100.3">
    <property type="protein sequence ID" value="AET5Gv20476100.3"/>
    <property type="gene ID" value="AET5Gv20476100"/>
</dbReference>
<reference evidence="2" key="2">
    <citation type="journal article" date="2017" name="Nat. Plants">
        <title>The Aegilops tauschii genome reveals multiple impacts of transposons.</title>
        <authorList>
            <person name="Zhao G."/>
            <person name="Zou C."/>
            <person name="Li K."/>
            <person name="Wang K."/>
            <person name="Li T."/>
            <person name="Gao L."/>
            <person name="Zhang X."/>
            <person name="Wang H."/>
            <person name="Yang Z."/>
            <person name="Liu X."/>
            <person name="Jiang W."/>
            <person name="Mao L."/>
            <person name="Kong X."/>
            <person name="Jiao Y."/>
            <person name="Jia J."/>
        </authorList>
    </citation>
    <scope>NUCLEOTIDE SEQUENCE [LARGE SCALE GENOMIC DNA]</scope>
    <source>
        <strain evidence="2">cv. AL8/78</strain>
    </source>
</reference>
<reference evidence="2" key="1">
    <citation type="journal article" date="2014" name="Science">
        <title>Ancient hybridizations among the ancestral genomes of bread wheat.</title>
        <authorList>
            <consortium name="International Wheat Genome Sequencing Consortium,"/>
            <person name="Marcussen T."/>
            <person name="Sandve S.R."/>
            <person name="Heier L."/>
            <person name="Spannagl M."/>
            <person name="Pfeifer M."/>
            <person name="Jakobsen K.S."/>
            <person name="Wulff B.B."/>
            <person name="Steuernagel B."/>
            <person name="Mayer K.F."/>
            <person name="Olsen O.A."/>
        </authorList>
    </citation>
    <scope>NUCLEOTIDE SEQUENCE [LARGE SCALE GENOMIC DNA]</scope>
    <source>
        <strain evidence="2">cv. AL8/78</strain>
    </source>
</reference>
<sequence length="260" mass="28084">ASSARSGGPPRAGERRQVGCEVVFSGEAARVEVRTEWWSMVAGSTRRCWCTATCWEPLDGGRRGGAPRPGKRRIWARSGRASGGRDLLRRPVGVFCPCWPRRGSAGGWWRRRLNPGSLCPGQRLAAGSMRARGGSPVVAPWALSAARLSARRWCGSCLRRRKILAVLVVGRRDGVVVPGRAGGGSWTACPRRAGCWCSVHFDHNGEVLRRRRFNPALTTASILRKGWEVADCTDENPARLRSVLAATAPMGVVPLLGGVA</sequence>